<accession>A0A5C3QTY0</accession>
<reference evidence="10 11" key="1">
    <citation type="journal article" date="2019" name="Nat. Ecol. Evol.">
        <title>Megaphylogeny resolves global patterns of mushroom evolution.</title>
        <authorList>
            <person name="Varga T."/>
            <person name="Krizsan K."/>
            <person name="Foldi C."/>
            <person name="Dima B."/>
            <person name="Sanchez-Garcia M."/>
            <person name="Sanchez-Ramirez S."/>
            <person name="Szollosi G.J."/>
            <person name="Szarkandi J.G."/>
            <person name="Papp V."/>
            <person name="Albert L."/>
            <person name="Andreopoulos W."/>
            <person name="Angelini C."/>
            <person name="Antonin V."/>
            <person name="Barry K.W."/>
            <person name="Bougher N.L."/>
            <person name="Buchanan P."/>
            <person name="Buyck B."/>
            <person name="Bense V."/>
            <person name="Catcheside P."/>
            <person name="Chovatia M."/>
            <person name="Cooper J."/>
            <person name="Damon W."/>
            <person name="Desjardin D."/>
            <person name="Finy P."/>
            <person name="Geml J."/>
            <person name="Haridas S."/>
            <person name="Hughes K."/>
            <person name="Justo A."/>
            <person name="Karasinski D."/>
            <person name="Kautmanova I."/>
            <person name="Kiss B."/>
            <person name="Kocsube S."/>
            <person name="Kotiranta H."/>
            <person name="LaButti K.M."/>
            <person name="Lechner B.E."/>
            <person name="Liimatainen K."/>
            <person name="Lipzen A."/>
            <person name="Lukacs Z."/>
            <person name="Mihaltcheva S."/>
            <person name="Morgado L.N."/>
            <person name="Niskanen T."/>
            <person name="Noordeloos M.E."/>
            <person name="Ohm R.A."/>
            <person name="Ortiz-Santana B."/>
            <person name="Ovrebo C."/>
            <person name="Racz N."/>
            <person name="Riley R."/>
            <person name="Savchenko A."/>
            <person name="Shiryaev A."/>
            <person name="Soop K."/>
            <person name="Spirin V."/>
            <person name="Szebenyi C."/>
            <person name="Tomsovsky M."/>
            <person name="Tulloss R.E."/>
            <person name="Uehling J."/>
            <person name="Grigoriev I.V."/>
            <person name="Vagvolgyi C."/>
            <person name="Papp T."/>
            <person name="Martin F.M."/>
            <person name="Miettinen O."/>
            <person name="Hibbett D.S."/>
            <person name="Nagy L.G."/>
        </authorList>
    </citation>
    <scope>NUCLEOTIDE SEQUENCE [LARGE SCALE GENOMIC DNA]</scope>
    <source>
        <strain evidence="10 11">CBS 309.79</strain>
    </source>
</reference>
<keyword evidence="11" id="KW-1185">Reference proteome</keyword>
<protein>
    <submittedName>
        <fullName evidence="10">Ceramidase</fullName>
    </submittedName>
</protein>
<feature type="transmembrane region" description="Helical" evidence="9">
    <location>
        <begin position="131"/>
        <end position="149"/>
    </location>
</feature>
<dbReference type="PANTHER" id="PTHR46187">
    <property type="entry name" value="ALKALINE CERAMIDASE 3"/>
    <property type="match status" value="1"/>
</dbReference>
<evidence type="ECO:0000313" key="10">
    <source>
        <dbReference type="EMBL" id="TFL03749.1"/>
    </source>
</evidence>
<proteinExistence type="inferred from homology"/>
<dbReference type="GO" id="GO:0046513">
    <property type="term" value="P:ceramide biosynthetic process"/>
    <property type="evidence" value="ECO:0007669"/>
    <property type="project" value="TreeGrafter"/>
</dbReference>
<feature type="transmembrane region" description="Helical" evidence="9">
    <location>
        <begin position="44"/>
        <end position="62"/>
    </location>
</feature>
<keyword evidence="7" id="KW-0106">Calcium</keyword>
<dbReference type="AlphaFoldDB" id="A0A5C3QTY0"/>
<sequence>MASLVDLAAPGMHTDGFWDPITSTLDWCEANYQFSYYIAELANSFSNLFTIVLAFFGVVHTWRQGLPLNHTVSFLLFALVGIGSFAFHASLLYSAQLADELPMIYLVSHGFFSLFDTNPGFGTLNDPKTRLLLVAEVLFDVLFTWSYAVVYRNPVYHQVVFGLFDTGMVVRGMYLMRQAKTEEDPKEKDGRLTATSAATPRTVRDVVIPRSVRKDMRYCLTAGVMSFMVGFALWNVDNVFCGNVTALKRAVGWPGAFLLEGHAWWHVCTGYGAFLVFTGVSYMSVDGHSASRTSPVN</sequence>
<name>A0A5C3QTY0_9AGAR</name>
<feature type="binding site" evidence="8">
    <location>
        <position position="266"/>
    </location>
    <ligand>
        <name>Zn(2+)</name>
        <dbReference type="ChEBI" id="CHEBI:29105"/>
        <note>catalytic</note>
    </ligand>
</feature>
<evidence type="ECO:0000256" key="6">
    <source>
        <dbReference type="ARBA" id="ARBA00023136"/>
    </source>
</evidence>
<evidence type="ECO:0000256" key="8">
    <source>
        <dbReference type="PIRSR" id="PIRSR608901-2"/>
    </source>
</evidence>
<keyword evidence="3 9" id="KW-0812">Transmembrane</keyword>
<feature type="binding site" evidence="8">
    <location>
        <position position="88"/>
    </location>
    <ligand>
        <name>Zn(2+)</name>
        <dbReference type="ChEBI" id="CHEBI:29105"/>
        <note>catalytic</note>
    </ligand>
</feature>
<feature type="transmembrane region" description="Helical" evidence="9">
    <location>
        <begin position="218"/>
        <end position="236"/>
    </location>
</feature>
<feature type="binding site" evidence="7">
    <location>
        <position position="29"/>
    </location>
    <ligand>
        <name>Ca(2+)</name>
        <dbReference type="ChEBI" id="CHEBI:29108"/>
    </ligand>
</feature>
<dbReference type="PANTHER" id="PTHR46187:SF3">
    <property type="entry name" value="ALKALINE CERAMIDASE 3"/>
    <property type="match status" value="1"/>
</dbReference>
<keyword evidence="6 9" id="KW-0472">Membrane</keyword>
<feature type="binding site" evidence="7">
    <location>
        <position position="31"/>
    </location>
    <ligand>
        <name>Ca(2+)</name>
        <dbReference type="ChEBI" id="CHEBI:29108"/>
    </ligand>
</feature>
<keyword evidence="7" id="KW-0479">Metal-binding</keyword>
<feature type="binding site" evidence="7">
    <location>
        <position position="40"/>
    </location>
    <ligand>
        <name>Ca(2+)</name>
        <dbReference type="ChEBI" id="CHEBI:29108"/>
    </ligand>
</feature>
<evidence type="ECO:0000256" key="9">
    <source>
        <dbReference type="SAM" id="Phobius"/>
    </source>
</evidence>
<dbReference type="GO" id="GO:0046872">
    <property type="term" value="F:metal ion binding"/>
    <property type="evidence" value="ECO:0007669"/>
    <property type="project" value="UniProtKB-KW"/>
</dbReference>
<evidence type="ECO:0000256" key="2">
    <source>
        <dbReference type="ARBA" id="ARBA00009780"/>
    </source>
</evidence>
<dbReference type="GO" id="GO:0046514">
    <property type="term" value="P:ceramide catabolic process"/>
    <property type="evidence" value="ECO:0007669"/>
    <property type="project" value="TreeGrafter"/>
</dbReference>
<comment type="subcellular location">
    <subcellularLocation>
        <location evidence="1">Membrane</location>
        <topology evidence="1">Multi-pass membrane protein</topology>
    </subcellularLocation>
</comment>
<dbReference type="Proteomes" id="UP000305067">
    <property type="component" value="Unassembled WGS sequence"/>
</dbReference>
<dbReference type="STRING" id="1884261.A0A5C3QTY0"/>
<comment type="similarity">
    <text evidence="2">Belongs to the alkaline ceramidase family.</text>
</comment>
<feature type="transmembrane region" description="Helical" evidence="9">
    <location>
        <begin position="74"/>
        <end position="95"/>
    </location>
</feature>
<organism evidence="10 11">
    <name type="scientific">Pterulicium gracile</name>
    <dbReference type="NCBI Taxonomy" id="1884261"/>
    <lineage>
        <taxon>Eukaryota</taxon>
        <taxon>Fungi</taxon>
        <taxon>Dikarya</taxon>
        <taxon>Basidiomycota</taxon>
        <taxon>Agaricomycotina</taxon>
        <taxon>Agaricomycetes</taxon>
        <taxon>Agaricomycetidae</taxon>
        <taxon>Agaricales</taxon>
        <taxon>Pleurotineae</taxon>
        <taxon>Pterulaceae</taxon>
        <taxon>Pterulicium</taxon>
    </lineage>
</organism>
<gene>
    <name evidence="10" type="ORF">BDV98DRAFT_591573</name>
</gene>
<dbReference type="GO" id="GO:0005789">
    <property type="term" value="C:endoplasmic reticulum membrane"/>
    <property type="evidence" value="ECO:0007669"/>
    <property type="project" value="TreeGrafter"/>
</dbReference>
<evidence type="ECO:0000256" key="1">
    <source>
        <dbReference type="ARBA" id="ARBA00004141"/>
    </source>
</evidence>
<evidence type="ECO:0000256" key="3">
    <source>
        <dbReference type="ARBA" id="ARBA00022692"/>
    </source>
</evidence>
<feature type="binding site" evidence="8">
    <location>
        <position position="262"/>
    </location>
    <ligand>
        <name>Zn(2+)</name>
        <dbReference type="ChEBI" id="CHEBI:29105"/>
        <note>catalytic</note>
    </ligand>
</feature>
<evidence type="ECO:0000313" key="11">
    <source>
        <dbReference type="Proteomes" id="UP000305067"/>
    </source>
</evidence>
<feature type="transmembrane region" description="Helical" evidence="9">
    <location>
        <begin position="263"/>
        <end position="285"/>
    </location>
</feature>
<evidence type="ECO:0000256" key="5">
    <source>
        <dbReference type="ARBA" id="ARBA00022989"/>
    </source>
</evidence>
<keyword evidence="4" id="KW-0378">Hydrolase</keyword>
<dbReference type="EMBL" id="ML178820">
    <property type="protein sequence ID" value="TFL03749.1"/>
    <property type="molecule type" value="Genomic_DNA"/>
</dbReference>
<comment type="cofactor">
    <cofactor evidence="8">
        <name>Zn(2+)</name>
        <dbReference type="ChEBI" id="CHEBI:29105"/>
    </cofactor>
</comment>
<feature type="binding site" evidence="7">
    <location>
        <position position="26"/>
    </location>
    <ligand>
        <name>Ca(2+)</name>
        <dbReference type="ChEBI" id="CHEBI:29108"/>
    </ligand>
</feature>
<dbReference type="GO" id="GO:0016811">
    <property type="term" value="F:hydrolase activity, acting on carbon-nitrogen (but not peptide) bonds, in linear amides"/>
    <property type="evidence" value="ECO:0007669"/>
    <property type="project" value="InterPro"/>
</dbReference>
<keyword evidence="8" id="KW-0862">Zinc</keyword>
<dbReference type="Pfam" id="PF05875">
    <property type="entry name" value="Ceramidase"/>
    <property type="match status" value="1"/>
</dbReference>
<evidence type="ECO:0000256" key="7">
    <source>
        <dbReference type="PIRSR" id="PIRSR608901-1"/>
    </source>
</evidence>
<dbReference type="InterPro" id="IPR008901">
    <property type="entry name" value="ACER"/>
</dbReference>
<evidence type="ECO:0000256" key="4">
    <source>
        <dbReference type="ARBA" id="ARBA00022801"/>
    </source>
</evidence>
<keyword evidence="5 9" id="KW-1133">Transmembrane helix</keyword>
<dbReference type="OrthoDB" id="187171at2759"/>
<feature type="binding site" evidence="7">
    <location>
        <position position="27"/>
    </location>
    <ligand>
        <name>Ca(2+)</name>
        <dbReference type="ChEBI" id="CHEBI:29108"/>
    </ligand>
</feature>